<dbReference type="STRING" id="1081104.A0A167N3H7"/>
<dbReference type="PANTHER" id="PTHR22166">
    <property type="entry name" value="ENDOPLASMIC RETICULUM JUNCTION FORMATION PROTEIN LUNAPARK"/>
    <property type="match status" value="1"/>
</dbReference>
<keyword evidence="1" id="KW-0862">Zinc</keyword>
<sequence>MDGFLDWVSGTGPSPFAGIFGQGLAQRSNTPSGAYDQILTQDTSAAEQNNRLWAVDRILEVQTVPHFLEFAITGELLSGGRTSLPLLGDNFEYIQVPMSEWAPAPYSRHEISTMEAIMQSIGSTEDSSRLVPITKELLAMKARVWEGIMPLSERRWTELDLDSPTRFHEACQFISAVTNVFHYLNIPGIKVNLRETYNLIWGHLDTFDKALHALGADKTDADFSMAALWHEYIEDHFDSISTSSHRWVIEHIQRLRAPILQLLSQNPNIGHLEEDDTYGASLADLIHDLHEGAAQADSGIFLQTDGFHGAAEASQDNVPGNASYRYREQPISFSASTEKRKADYYFRVRYLSHMELFKMENLLENSENSVRGNAKDQIQAEMQARQELRGSDTRMDEPPRWVAQARRHLSEGGSLQWGFIGFRTSHDHSDADWEQFKANFEADISDWGSELGDVDDLRAVSKVQWRDAEGAIDGIPAAEKEFAALNTDEELMEQFHDDIFLIADKVAIDSYIGPNAMSGHILAVEAGFDVNHQDPERVVESPGYQGWLRLPGSLLWDDLGAVMLMQTQHLMELWPLAEDDAAKVGVSAPTGRALPDIQFNMVPFWPWGADNTSPASFEKTLSALSSKITTTQTTLDKTRASARRVKVLLVLYLGFAYLVYAIVQLVVVKYWNMGALEWAGMAGVPLFIVLVRKLSGAYFSFRTDSLSRRLKTQQEERAKTIQKLKDATKYDSTMELIEKYGGEKKKEVARSETKDGEQSHQPTPHAGAPNRTRLPPPPTANIPNRGPPAGVSDSGPSSVDSSALEPGAEFAPNAFSHSAPPQPQPQVAHYTPGPPETHWYDRIFDVLLGEDETLPKNRIVLLCHSCRLVNGQAPPGTRSLSELGVWRCAACHATNGAVDEGKRIVDEVLASAQQGSEGSHAKVDAASQQDDKPVDLGDIGEKESAATGVEKPDGATTKRRAKGK</sequence>
<dbReference type="Proteomes" id="UP000076744">
    <property type="component" value="Unassembled WGS sequence"/>
</dbReference>
<gene>
    <name evidence="4" type="ORF">ISF_08009</name>
</gene>
<proteinExistence type="inferred from homology"/>
<dbReference type="RefSeq" id="XP_018701098.1">
    <property type="nucleotide sequence ID" value="XM_018851612.1"/>
</dbReference>
<keyword evidence="1" id="KW-1133">Transmembrane helix</keyword>
<comment type="subcellular location">
    <subcellularLocation>
        <location evidence="1">Endoplasmic reticulum membrane</location>
        <topology evidence="1">Multi-pass membrane protein</topology>
    </subcellularLocation>
</comment>
<feature type="compositionally biased region" description="Basic and acidic residues" evidence="2">
    <location>
        <begin position="919"/>
        <end position="944"/>
    </location>
</feature>
<dbReference type="GO" id="GO:0071788">
    <property type="term" value="P:endoplasmic reticulum tubular network maintenance"/>
    <property type="evidence" value="ECO:0007669"/>
    <property type="project" value="UniProtKB-UniRule"/>
</dbReference>
<dbReference type="Pfam" id="PF10058">
    <property type="entry name" value="Zn_ribbon_10"/>
    <property type="match status" value="1"/>
</dbReference>
<protein>
    <recommendedName>
        <fullName evidence="1">Endoplasmic reticulum junction formation protein lunapark</fullName>
    </recommendedName>
</protein>
<dbReference type="GO" id="GO:0008270">
    <property type="term" value="F:zinc ion binding"/>
    <property type="evidence" value="ECO:0007669"/>
    <property type="project" value="UniProtKB-KW"/>
</dbReference>
<comment type="domain">
    <text evidence="1">The C4-type zinc finger motif is necessary both for its ER three-way tubular junction localization and formation.</text>
</comment>
<comment type="similarity">
    <text evidence="1">Belongs to the lunapark family.</text>
</comment>
<comment type="function">
    <text evidence="1">Plays a role in determining ER morphology.</text>
</comment>
<dbReference type="OrthoDB" id="3437405at2759"/>
<evidence type="ECO:0000313" key="4">
    <source>
        <dbReference type="EMBL" id="OAA55088.1"/>
    </source>
</evidence>
<dbReference type="InterPro" id="IPR040115">
    <property type="entry name" value="Lnp"/>
</dbReference>
<comment type="caution">
    <text evidence="4">The sequence shown here is derived from an EMBL/GenBank/DDBJ whole genome shotgun (WGS) entry which is preliminary data.</text>
</comment>
<feature type="transmembrane region" description="Helical" evidence="1">
    <location>
        <begin position="647"/>
        <end position="667"/>
    </location>
</feature>
<keyword evidence="1" id="KW-0812">Transmembrane</keyword>
<dbReference type="AlphaFoldDB" id="A0A167N3H7"/>
<dbReference type="GO" id="GO:1903373">
    <property type="term" value="P:positive regulation of endoplasmic reticulum tubular network organization"/>
    <property type="evidence" value="ECO:0007669"/>
    <property type="project" value="UniProtKB-UniRule"/>
</dbReference>
<feature type="compositionally biased region" description="Low complexity" evidence="2">
    <location>
        <begin position="787"/>
        <end position="803"/>
    </location>
</feature>
<evidence type="ECO:0000256" key="2">
    <source>
        <dbReference type="SAM" id="MobiDB-lite"/>
    </source>
</evidence>
<accession>A0A167N3H7</accession>
<organism evidence="4 5">
    <name type="scientific">Cordyceps fumosorosea (strain ARSEF 2679)</name>
    <name type="common">Isaria fumosorosea</name>
    <dbReference type="NCBI Taxonomy" id="1081104"/>
    <lineage>
        <taxon>Eukaryota</taxon>
        <taxon>Fungi</taxon>
        <taxon>Dikarya</taxon>
        <taxon>Ascomycota</taxon>
        <taxon>Pezizomycotina</taxon>
        <taxon>Sordariomycetes</taxon>
        <taxon>Hypocreomycetidae</taxon>
        <taxon>Hypocreales</taxon>
        <taxon>Cordycipitaceae</taxon>
        <taxon>Cordyceps</taxon>
    </lineage>
</organism>
<evidence type="ECO:0000259" key="3">
    <source>
        <dbReference type="Pfam" id="PF10058"/>
    </source>
</evidence>
<reference evidence="4 5" key="1">
    <citation type="journal article" date="2016" name="Genome Biol. Evol.">
        <title>Divergent and convergent evolution of fungal pathogenicity.</title>
        <authorList>
            <person name="Shang Y."/>
            <person name="Xiao G."/>
            <person name="Zheng P."/>
            <person name="Cen K."/>
            <person name="Zhan S."/>
            <person name="Wang C."/>
        </authorList>
    </citation>
    <scope>NUCLEOTIDE SEQUENCE [LARGE SCALE GENOMIC DNA]</scope>
    <source>
        <strain evidence="4 5">ARSEF 2679</strain>
    </source>
</reference>
<evidence type="ECO:0000256" key="1">
    <source>
        <dbReference type="RuleBase" id="RU367073"/>
    </source>
</evidence>
<feature type="compositionally biased region" description="Basic and acidic residues" evidence="2">
    <location>
        <begin position="741"/>
        <end position="758"/>
    </location>
</feature>
<feature type="region of interest" description="Disordered" evidence="2">
    <location>
        <begin position="741"/>
        <end position="834"/>
    </location>
</feature>
<dbReference type="InterPro" id="IPR019273">
    <property type="entry name" value="Lunapark_Znf"/>
</dbReference>
<keyword evidence="5" id="KW-1185">Reference proteome</keyword>
<dbReference type="GO" id="GO:0098826">
    <property type="term" value="C:endoplasmic reticulum tubular network membrane"/>
    <property type="evidence" value="ECO:0007669"/>
    <property type="project" value="UniProtKB-UniRule"/>
</dbReference>
<keyword evidence="1" id="KW-0256">Endoplasmic reticulum</keyword>
<evidence type="ECO:0000313" key="5">
    <source>
        <dbReference type="Proteomes" id="UP000076744"/>
    </source>
</evidence>
<name>A0A167N3H7_CORFA</name>
<keyword evidence="1" id="KW-0479">Metal-binding</keyword>
<dbReference type="EMBL" id="AZHB01000026">
    <property type="protein sequence ID" value="OAA55088.1"/>
    <property type="molecule type" value="Genomic_DNA"/>
</dbReference>
<keyword evidence="1" id="KW-0863">Zinc-finger</keyword>
<dbReference type="PANTHER" id="PTHR22166:SF12">
    <property type="entry name" value="ENDOPLASMIC RETICULUM JUNCTION FORMATION PROTEIN LUNAPARK"/>
    <property type="match status" value="1"/>
</dbReference>
<feature type="domain" description="Lunapark zinc ribbon" evidence="3">
    <location>
        <begin position="839"/>
        <end position="895"/>
    </location>
</feature>
<feature type="region of interest" description="Disordered" evidence="2">
    <location>
        <begin position="912"/>
        <end position="964"/>
    </location>
</feature>
<keyword evidence="1" id="KW-0472">Membrane</keyword>
<dbReference type="GeneID" id="30024301"/>
<feature type="transmembrane region" description="Helical" evidence="1">
    <location>
        <begin position="679"/>
        <end position="701"/>
    </location>
</feature>